<organism evidence="6 7">
    <name type="scientific">Parabacteroides chartae</name>
    <dbReference type="NCBI Taxonomy" id="1037355"/>
    <lineage>
        <taxon>Bacteria</taxon>
        <taxon>Pseudomonadati</taxon>
        <taxon>Bacteroidota</taxon>
        <taxon>Bacteroidia</taxon>
        <taxon>Bacteroidales</taxon>
        <taxon>Tannerellaceae</taxon>
        <taxon>Parabacteroides</taxon>
    </lineage>
</organism>
<sequence length="407" mass="44373">MHLEKSNLMNKFKDNAATGTSFGILLALSFSHLANDTLQSVISAVYPLLKESLALSFAQIGLITLVYQISASVFQPVVGFYLDKRPNPWFLPVGMTFTMTGLATLAFAHTVTLTVVAVFLVGIGSSILHPEASRLTSIASGGKRGMAQSLFQVGGNLGGSLGPLLVALIIAPYGQKHIALFSILSVICILVMIPICKWYKRKLKELKSGKNTMQPIKHLAISRPKLILSLIVLLILIFSKYVYMASLTNYYTFYLIEKFGVTVQQSQFYLFGFLFAIALGTLLGGPIGDRVGRKYVIWVSILGTAPFSLMMPYADLQWTCILSLVIGLILSSAFSAILVYAQELLPMKLGLISGLFFGLAFGIAGISAAIMGNIADEKGIEYIYHLVSFMPLLGIVTYFLPNVKRKV</sequence>
<dbReference type="InterPro" id="IPR020846">
    <property type="entry name" value="MFS_dom"/>
</dbReference>
<feature type="transmembrane region" description="Helical" evidence="4">
    <location>
        <begin position="320"/>
        <end position="340"/>
    </location>
</feature>
<feature type="transmembrane region" description="Helical" evidence="4">
    <location>
        <begin position="295"/>
        <end position="314"/>
    </location>
</feature>
<evidence type="ECO:0000256" key="3">
    <source>
        <dbReference type="ARBA" id="ARBA00023136"/>
    </source>
</evidence>
<feature type="transmembrane region" description="Helical" evidence="4">
    <location>
        <begin position="113"/>
        <end position="129"/>
    </location>
</feature>
<dbReference type="SUPFAM" id="SSF103473">
    <property type="entry name" value="MFS general substrate transporter"/>
    <property type="match status" value="1"/>
</dbReference>
<feature type="transmembrane region" description="Helical" evidence="4">
    <location>
        <begin position="177"/>
        <end position="199"/>
    </location>
</feature>
<dbReference type="InterPro" id="IPR036259">
    <property type="entry name" value="MFS_trans_sf"/>
</dbReference>
<dbReference type="InterPro" id="IPR011701">
    <property type="entry name" value="MFS"/>
</dbReference>
<keyword evidence="2 4" id="KW-1133">Transmembrane helix</keyword>
<keyword evidence="3 4" id="KW-0472">Membrane</keyword>
<evidence type="ECO:0000256" key="2">
    <source>
        <dbReference type="ARBA" id="ARBA00022989"/>
    </source>
</evidence>
<dbReference type="Proteomes" id="UP000190852">
    <property type="component" value="Unassembled WGS sequence"/>
</dbReference>
<feature type="transmembrane region" description="Helical" evidence="4">
    <location>
        <begin position="226"/>
        <end position="246"/>
    </location>
</feature>
<evidence type="ECO:0000313" key="7">
    <source>
        <dbReference type="Proteomes" id="UP000190852"/>
    </source>
</evidence>
<feature type="transmembrane region" description="Helical" evidence="4">
    <location>
        <begin position="382"/>
        <end position="400"/>
    </location>
</feature>
<gene>
    <name evidence="6" type="ORF">SAMN05660349_00290</name>
</gene>
<dbReference type="GO" id="GO:0005886">
    <property type="term" value="C:plasma membrane"/>
    <property type="evidence" value="ECO:0007669"/>
    <property type="project" value="TreeGrafter"/>
</dbReference>
<feature type="transmembrane region" description="Helical" evidence="4">
    <location>
        <begin position="150"/>
        <end position="171"/>
    </location>
</feature>
<dbReference type="PANTHER" id="PTHR43129">
    <property type="entry name" value="FOSMIDOMYCIN RESISTANCE PROTEIN"/>
    <property type="match status" value="1"/>
</dbReference>
<dbReference type="AlphaFoldDB" id="A0A1T4ZYW8"/>
<feature type="domain" description="Major facilitator superfamily (MFS) profile" evidence="5">
    <location>
        <begin position="24"/>
        <end position="406"/>
    </location>
</feature>
<dbReference type="CDD" id="cd17478">
    <property type="entry name" value="MFS_FsR"/>
    <property type="match status" value="1"/>
</dbReference>
<evidence type="ECO:0000259" key="5">
    <source>
        <dbReference type="PROSITE" id="PS50850"/>
    </source>
</evidence>
<dbReference type="Pfam" id="PF07690">
    <property type="entry name" value="MFS_1"/>
    <property type="match status" value="1"/>
</dbReference>
<dbReference type="PANTHER" id="PTHR43129:SF1">
    <property type="entry name" value="FOSMIDOMYCIN RESISTANCE PROTEIN"/>
    <property type="match status" value="1"/>
</dbReference>
<evidence type="ECO:0000256" key="4">
    <source>
        <dbReference type="SAM" id="Phobius"/>
    </source>
</evidence>
<evidence type="ECO:0000256" key="1">
    <source>
        <dbReference type="ARBA" id="ARBA00022692"/>
    </source>
</evidence>
<name>A0A1T4ZYW8_9BACT</name>
<protein>
    <submittedName>
        <fullName evidence="6">MFS transporter, FSR family, fosmidomycin resistance protein</fullName>
    </submittedName>
</protein>
<evidence type="ECO:0000313" key="6">
    <source>
        <dbReference type="EMBL" id="SKB27920.1"/>
    </source>
</evidence>
<feature type="transmembrane region" description="Helical" evidence="4">
    <location>
        <begin position="266"/>
        <end position="283"/>
    </location>
</feature>
<dbReference type="PROSITE" id="PS50850">
    <property type="entry name" value="MFS"/>
    <property type="match status" value="1"/>
</dbReference>
<dbReference type="GO" id="GO:0022857">
    <property type="term" value="F:transmembrane transporter activity"/>
    <property type="evidence" value="ECO:0007669"/>
    <property type="project" value="InterPro"/>
</dbReference>
<feature type="transmembrane region" description="Helical" evidence="4">
    <location>
        <begin position="57"/>
        <end position="82"/>
    </location>
</feature>
<feature type="transmembrane region" description="Helical" evidence="4">
    <location>
        <begin position="349"/>
        <end position="370"/>
    </location>
</feature>
<reference evidence="7" key="1">
    <citation type="submission" date="2017-02" db="EMBL/GenBank/DDBJ databases">
        <authorList>
            <person name="Varghese N."/>
            <person name="Submissions S."/>
        </authorList>
    </citation>
    <scope>NUCLEOTIDE SEQUENCE [LARGE SCALE GENOMIC DNA]</scope>
    <source>
        <strain evidence="7">DSM 24967</strain>
    </source>
</reference>
<dbReference type="EMBL" id="FUYQ01000001">
    <property type="protein sequence ID" value="SKB27920.1"/>
    <property type="molecule type" value="Genomic_DNA"/>
</dbReference>
<proteinExistence type="predicted"/>
<dbReference type="Gene3D" id="1.20.1250.20">
    <property type="entry name" value="MFS general substrate transporter like domains"/>
    <property type="match status" value="2"/>
</dbReference>
<keyword evidence="1 4" id="KW-0812">Transmembrane</keyword>
<keyword evidence="7" id="KW-1185">Reference proteome</keyword>
<accession>A0A1T4ZYW8</accession>